<dbReference type="Gene3D" id="3.30.70.100">
    <property type="match status" value="2"/>
</dbReference>
<dbReference type="InterPro" id="IPR036163">
    <property type="entry name" value="HMA_dom_sf"/>
</dbReference>
<feature type="region of interest" description="Disordered" evidence="1">
    <location>
        <begin position="203"/>
        <end position="242"/>
    </location>
</feature>
<dbReference type="InterPro" id="IPR044594">
    <property type="entry name" value="HIPP01/3/5/6"/>
</dbReference>
<dbReference type="PROSITE" id="PS50846">
    <property type="entry name" value="HMA_2"/>
    <property type="match status" value="2"/>
</dbReference>
<reference evidence="3 4" key="1">
    <citation type="journal article" date="2017" name="Nature">
        <title>The Apostasia genome and the evolution of orchids.</title>
        <authorList>
            <person name="Zhang G.Q."/>
            <person name="Liu K.W."/>
            <person name="Li Z."/>
            <person name="Lohaus R."/>
            <person name="Hsiao Y.Y."/>
            <person name="Niu S.C."/>
            <person name="Wang J.Y."/>
            <person name="Lin Y.C."/>
            <person name="Xu Q."/>
            <person name="Chen L.J."/>
            <person name="Yoshida K."/>
            <person name="Fujiwara S."/>
            <person name="Wang Z.W."/>
            <person name="Zhang Y.Q."/>
            <person name="Mitsuda N."/>
            <person name="Wang M."/>
            <person name="Liu G.H."/>
            <person name="Pecoraro L."/>
            <person name="Huang H.X."/>
            <person name="Xiao X.J."/>
            <person name="Lin M."/>
            <person name="Wu X.Y."/>
            <person name="Wu W.L."/>
            <person name="Chen Y.Y."/>
            <person name="Chang S.B."/>
            <person name="Sakamoto S."/>
            <person name="Ohme-Takagi M."/>
            <person name="Yagi M."/>
            <person name="Zeng S.J."/>
            <person name="Shen C.Y."/>
            <person name="Yeh C.M."/>
            <person name="Luo Y.B."/>
            <person name="Tsai W.C."/>
            <person name="Van de Peer Y."/>
            <person name="Liu Z.J."/>
        </authorList>
    </citation>
    <scope>NUCLEOTIDE SEQUENCE [LARGE SCALE GENOMIC DNA]</scope>
    <source>
        <strain evidence="4">cv. Shenzhen</strain>
        <tissue evidence="3">Stem</tissue>
    </source>
</reference>
<evidence type="ECO:0000313" key="4">
    <source>
        <dbReference type="Proteomes" id="UP000236161"/>
    </source>
</evidence>
<evidence type="ECO:0000259" key="2">
    <source>
        <dbReference type="PROSITE" id="PS50846"/>
    </source>
</evidence>
<feature type="domain" description="HMA" evidence="2">
    <location>
        <begin position="137"/>
        <end position="203"/>
    </location>
</feature>
<feature type="domain" description="HMA" evidence="2">
    <location>
        <begin position="30"/>
        <end position="93"/>
    </location>
</feature>
<dbReference type="Proteomes" id="UP000236161">
    <property type="component" value="Unassembled WGS sequence"/>
</dbReference>
<dbReference type="GO" id="GO:0046872">
    <property type="term" value="F:metal ion binding"/>
    <property type="evidence" value="ECO:0007669"/>
    <property type="project" value="InterPro"/>
</dbReference>
<protein>
    <submittedName>
        <fullName evidence="3">Heavy metal-associated isoprenylated plant protein 26</fullName>
    </submittedName>
</protein>
<sequence>MLQKKGTGGQKEKKVEGEKKDGGVRKEDGPITVVLKIDMHCDGCAQKVRRSVKGFKGVEGVATDLGGNTLTVIGKVDPVDLRDRVEGKMHRKVDLVSPVNSGQKEKIPKGGGNGNGQKNGNENLQKPADKKPKEPAMSTVVLKIRLHCEGCIQRIRRHISKVKGVESVSIDSEKDLVTVKGTMDAKVLPELLTAKLKRGVEIVNPKKEEGGDKEKGEKKKADGGKGGKKGGEEGQKDAAAMTEGDRMEYYGGGYGNYPYRMEMLHAPQLFSDENPNACCIM</sequence>
<dbReference type="OrthoDB" id="782329at2759"/>
<dbReference type="EMBL" id="KZ451950">
    <property type="protein sequence ID" value="PKA59201.1"/>
    <property type="molecule type" value="Genomic_DNA"/>
</dbReference>
<feature type="region of interest" description="Disordered" evidence="1">
    <location>
        <begin position="90"/>
        <end position="136"/>
    </location>
</feature>
<dbReference type="SUPFAM" id="SSF55008">
    <property type="entry name" value="HMA, heavy metal-associated domain"/>
    <property type="match status" value="2"/>
</dbReference>
<dbReference type="AlphaFoldDB" id="A0A2I0AUH7"/>
<feature type="compositionally biased region" description="Basic and acidic residues" evidence="1">
    <location>
        <begin position="203"/>
        <end position="236"/>
    </location>
</feature>
<dbReference type="CDD" id="cd00371">
    <property type="entry name" value="HMA"/>
    <property type="match status" value="2"/>
</dbReference>
<dbReference type="PANTHER" id="PTHR46413:SF1">
    <property type="entry name" value="HEAVY METAL-ASSOCIATED ISOPRENYLATED PLANT PROTEIN 6"/>
    <property type="match status" value="1"/>
</dbReference>
<evidence type="ECO:0000313" key="3">
    <source>
        <dbReference type="EMBL" id="PKA59201.1"/>
    </source>
</evidence>
<feature type="compositionally biased region" description="Basic and acidic residues" evidence="1">
    <location>
        <begin position="10"/>
        <end position="27"/>
    </location>
</feature>
<evidence type="ECO:0000256" key="1">
    <source>
        <dbReference type="SAM" id="MobiDB-lite"/>
    </source>
</evidence>
<keyword evidence="4" id="KW-1185">Reference proteome</keyword>
<feature type="region of interest" description="Disordered" evidence="1">
    <location>
        <begin position="1"/>
        <end position="27"/>
    </location>
</feature>
<dbReference type="Pfam" id="PF00403">
    <property type="entry name" value="HMA"/>
    <property type="match status" value="2"/>
</dbReference>
<proteinExistence type="predicted"/>
<dbReference type="InterPro" id="IPR006121">
    <property type="entry name" value="HMA_dom"/>
</dbReference>
<gene>
    <name evidence="3" type="primary">HIPP26</name>
    <name evidence="3" type="ORF">AXF42_Ash001294</name>
</gene>
<name>A0A2I0AUH7_9ASPA</name>
<dbReference type="PANTHER" id="PTHR46413">
    <property type="entry name" value="HEAVY METAL-ASSOCIATED ISOPRENYLATED PLANT PROTEIN 6"/>
    <property type="match status" value="1"/>
</dbReference>
<dbReference type="STRING" id="1088818.A0A2I0AUH7"/>
<accession>A0A2I0AUH7</accession>
<organism evidence="3 4">
    <name type="scientific">Apostasia shenzhenica</name>
    <dbReference type="NCBI Taxonomy" id="1088818"/>
    <lineage>
        <taxon>Eukaryota</taxon>
        <taxon>Viridiplantae</taxon>
        <taxon>Streptophyta</taxon>
        <taxon>Embryophyta</taxon>
        <taxon>Tracheophyta</taxon>
        <taxon>Spermatophyta</taxon>
        <taxon>Magnoliopsida</taxon>
        <taxon>Liliopsida</taxon>
        <taxon>Asparagales</taxon>
        <taxon>Orchidaceae</taxon>
        <taxon>Apostasioideae</taxon>
        <taxon>Apostasia</taxon>
    </lineage>
</organism>